<dbReference type="InterPro" id="IPR008912">
    <property type="entry name" value="Uncharacterised_CoxE"/>
</dbReference>
<reference evidence="2 3" key="1">
    <citation type="submission" date="2016-04" db="EMBL/GenBank/DDBJ databases">
        <title>Chloroflexus islandicus sp. nov., a thermophilic filamentous anoxygenic phototrophic bacterium from geyser Strokkur (Iceland).</title>
        <authorList>
            <person name="Gaisin V.A."/>
            <person name="Kalashnikov A.M."/>
            <person name="Sukhacheva M.V."/>
            <person name="Grouzdev D.S."/>
            <person name="Ivanov T.M."/>
            <person name="Kuznetsov B."/>
            <person name="Gorlenko V.M."/>
        </authorList>
    </citation>
    <scope>NUCLEOTIDE SEQUENCE [LARGE SCALE GENOMIC DNA]</scope>
    <source>
        <strain evidence="3">isl-2</strain>
    </source>
</reference>
<comment type="caution">
    <text evidence="2">The sequence shown here is derived from an EMBL/GenBank/DDBJ whole genome shotgun (WGS) entry which is preliminary data.</text>
</comment>
<evidence type="ECO:0000313" key="3">
    <source>
        <dbReference type="Proteomes" id="UP000078287"/>
    </source>
</evidence>
<dbReference type="PANTHER" id="PTHR39338">
    <property type="entry name" value="BLL5662 PROTEIN-RELATED"/>
    <property type="match status" value="1"/>
</dbReference>
<dbReference type="EMBL" id="LWQS01000058">
    <property type="protein sequence ID" value="OAN45180.1"/>
    <property type="molecule type" value="Genomic_DNA"/>
</dbReference>
<proteinExistence type="predicted"/>
<feature type="region of interest" description="Disordered" evidence="1">
    <location>
        <begin position="203"/>
        <end position="224"/>
    </location>
</feature>
<accession>A0A178M8U4</accession>
<gene>
    <name evidence="2" type="ORF">A6A03_15345</name>
</gene>
<dbReference type="InterPro" id="IPR036465">
    <property type="entry name" value="vWFA_dom_sf"/>
</dbReference>
<feature type="compositionally biased region" description="Low complexity" evidence="1">
    <location>
        <begin position="203"/>
        <end position="221"/>
    </location>
</feature>
<dbReference type="Pfam" id="PF05762">
    <property type="entry name" value="VWA_CoxE"/>
    <property type="match status" value="1"/>
</dbReference>
<protein>
    <submittedName>
        <fullName evidence="2">CoxE</fullName>
    </submittedName>
</protein>
<dbReference type="RefSeq" id="WP_066787989.1">
    <property type="nucleotide sequence ID" value="NZ_LWQS01000058.1"/>
</dbReference>
<dbReference type="SUPFAM" id="SSF53300">
    <property type="entry name" value="vWA-like"/>
    <property type="match status" value="1"/>
</dbReference>
<evidence type="ECO:0000313" key="2">
    <source>
        <dbReference type="EMBL" id="OAN45180.1"/>
    </source>
</evidence>
<keyword evidence="3" id="KW-1185">Reference proteome</keyword>
<dbReference type="PANTHER" id="PTHR39338:SF5">
    <property type="entry name" value="BLR6139 PROTEIN"/>
    <property type="match status" value="1"/>
</dbReference>
<sequence length="476" mass="54460">MDRRITEFIAGLRAAGVRISVAESADALRAIEQAGISDRNIFRLALQAALIKERQDQAIFNDLFPLYFGKDAPPAMQQPGGGQLSPEEQQQLLRQLQQLLAQFPPSPLGQLFQSMISGQPLSNQQIRAMLANVSPPHLTNPRYRDWMARQAMRELQMNRLQQMLRQLLEQLREQGMREEALRAIEQAARANLEALEQQIGQQVAQQMQEQAQGQGPRQGQGRPSERELLDMPLERIDESLLPETRTLVRKLAARLRTRLALRQRRGKTGTLDAKATIRTNQRFGGVPMLVRHRKRHLKPKLVILCDRSVSTQQAMSCMLLMIYALHDQVSRTRSFAFIDRLYDMSHYFAESRPEQAIAQVLAEIRPTRSYSTDLGNALGEFCRDQLHLVDRRTTVIVLGDGRNNENDPNLPAFEQIRRRARRIVWFATEERAKWGVYDPGSLSSDIYKYAPMCDAMHEVTTLRQLATAIDRLFLHP</sequence>
<dbReference type="STRING" id="1707952.A6A03_15345"/>
<organism evidence="2 3">
    <name type="scientific">Chloroflexus islandicus</name>
    <dbReference type="NCBI Taxonomy" id="1707952"/>
    <lineage>
        <taxon>Bacteria</taxon>
        <taxon>Bacillati</taxon>
        <taxon>Chloroflexota</taxon>
        <taxon>Chloroflexia</taxon>
        <taxon>Chloroflexales</taxon>
        <taxon>Chloroflexineae</taxon>
        <taxon>Chloroflexaceae</taxon>
        <taxon>Chloroflexus</taxon>
    </lineage>
</organism>
<dbReference type="InterPro" id="IPR011195">
    <property type="entry name" value="UCP010256"/>
</dbReference>
<dbReference type="AlphaFoldDB" id="A0A178M8U4"/>
<dbReference type="PIRSF" id="PIRSF010256">
    <property type="entry name" value="CoxE_vWa"/>
    <property type="match status" value="1"/>
</dbReference>
<evidence type="ECO:0000256" key="1">
    <source>
        <dbReference type="SAM" id="MobiDB-lite"/>
    </source>
</evidence>
<name>A0A178M8U4_9CHLR</name>
<dbReference type="OrthoDB" id="9790469at2"/>
<dbReference type="Proteomes" id="UP000078287">
    <property type="component" value="Unassembled WGS sequence"/>
</dbReference>